<dbReference type="InterPro" id="IPR043502">
    <property type="entry name" value="DNA/RNA_pol_sf"/>
</dbReference>
<name>A0AAF0PRH8_SOLVR</name>
<dbReference type="SUPFAM" id="SSF56672">
    <property type="entry name" value="DNA/RNA polymerases"/>
    <property type="match status" value="1"/>
</dbReference>
<evidence type="ECO:0008006" key="3">
    <source>
        <dbReference type="Google" id="ProtNLM"/>
    </source>
</evidence>
<dbReference type="Gene3D" id="3.30.70.270">
    <property type="match status" value="1"/>
</dbReference>
<dbReference type="PANTHER" id="PTHR37984:SF5">
    <property type="entry name" value="PROTEIN NYNRIN-LIKE"/>
    <property type="match status" value="1"/>
</dbReference>
<feature type="non-terminal residue" evidence="1">
    <location>
        <position position="1"/>
    </location>
</feature>
<protein>
    <recommendedName>
        <fullName evidence="3">Reverse transcriptase/retrotransposon-derived protein RNase H-like domain-containing protein</fullName>
    </recommendedName>
</protein>
<dbReference type="PANTHER" id="PTHR37984">
    <property type="entry name" value="PROTEIN CBG26694"/>
    <property type="match status" value="1"/>
</dbReference>
<dbReference type="AlphaFoldDB" id="A0AAF0PRH8"/>
<dbReference type="InterPro" id="IPR043128">
    <property type="entry name" value="Rev_trsase/Diguanyl_cyclase"/>
</dbReference>
<keyword evidence="2" id="KW-1185">Reference proteome</keyword>
<reference evidence="1" key="1">
    <citation type="submission" date="2023-08" db="EMBL/GenBank/DDBJ databases">
        <title>A de novo genome assembly of Solanum verrucosum Schlechtendal, a Mexican diploid species geographically isolated from the other diploid A-genome species in potato relatives.</title>
        <authorList>
            <person name="Hosaka K."/>
        </authorList>
    </citation>
    <scope>NUCLEOTIDE SEQUENCE</scope>
    <source>
        <tissue evidence="1">Young leaves</tissue>
    </source>
</reference>
<dbReference type="EMBL" id="CP133612">
    <property type="protein sequence ID" value="WMV07845.1"/>
    <property type="molecule type" value="Genomic_DNA"/>
</dbReference>
<sequence length="140" mass="16002">VTKKGIILGHKVSEKCLEVDRAKSKVVEKLPPFVFVKGVHSFLGHTGFYQRFIKDFSNIAHLLCKFFEKEIIFFLMRHAPNHLNLKETLISTPAIITPDWLKPFEVICYATGVALGVVLGQKCRNIFHLIYYARMVLNGI</sequence>
<gene>
    <name evidence="1" type="ORF">MTR67_001230</name>
</gene>
<accession>A0AAF0PRH8</accession>
<evidence type="ECO:0000313" key="1">
    <source>
        <dbReference type="EMBL" id="WMV07845.1"/>
    </source>
</evidence>
<dbReference type="Proteomes" id="UP001234989">
    <property type="component" value="Chromosome 1"/>
</dbReference>
<dbReference type="InterPro" id="IPR050951">
    <property type="entry name" value="Retrovirus_Pol_polyprotein"/>
</dbReference>
<proteinExistence type="predicted"/>
<organism evidence="1 2">
    <name type="scientific">Solanum verrucosum</name>
    <dbReference type="NCBI Taxonomy" id="315347"/>
    <lineage>
        <taxon>Eukaryota</taxon>
        <taxon>Viridiplantae</taxon>
        <taxon>Streptophyta</taxon>
        <taxon>Embryophyta</taxon>
        <taxon>Tracheophyta</taxon>
        <taxon>Spermatophyta</taxon>
        <taxon>Magnoliopsida</taxon>
        <taxon>eudicotyledons</taxon>
        <taxon>Gunneridae</taxon>
        <taxon>Pentapetalae</taxon>
        <taxon>asterids</taxon>
        <taxon>lamiids</taxon>
        <taxon>Solanales</taxon>
        <taxon>Solanaceae</taxon>
        <taxon>Solanoideae</taxon>
        <taxon>Solaneae</taxon>
        <taxon>Solanum</taxon>
    </lineage>
</organism>
<evidence type="ECO:0000313" key="2">
    <source>
        <dbReference type="Proteomes" id="UP001234989"/>
    </source>
</evidence>